<keyword evidence="3" id="KW-1185">Reference proteome</keyword>
<dbReference type="Proteomes" id="UP001341281">
    <property type="component" value="Chromosome 10"/>
</dbReference>
<sequence>MADSDAARLLRIPPPIHSNRCPGSFPGSILLDPYGYLSARTNGTTAEGSTKDGKRILVTFWAATPPRVSCFTVFCPDWKPFALGDLPAVLCSDDDLVLLHVPICREDHRLLADVDHYFVYQAGTKNKPPSLELIPTIPGPPHDISLSDSEVVLLRCHSQGDSFYFLAVLLRVFGCYPYNDDLFALHLYSSKTGKWSTRSPMRVDSPNKDFRYSYTSTVLAIGGELGSVGFVDLWRGILICDLLIDSHSLRYIPLPPPLVPKPPKGYPPYIRNIILLEGYIKFFEMRYLAGRRAARSNGTGCTCATTEGGWVAATKKMKISDIGSGNDWEDDCAFKFSEIPVDSPKHAQMLSNLKHATADTKLSLRRLHAGYPALSLHDSDVVYIMHISDPDNDKASLVAVDMRNKTIKDVADFGFGRPLGYTYTYLQSGISKHLSIWSSSW</sequence>
<evidence type="ECO:0000259" key="1">
    <source>
        <dbReference type="Pfam" id="PF07762"/>
    </source>
</evidence>
<dbReference type="PANTHER" id="PTHR33074">
    <property type="entry name" value="EXPRESSED PROTEIN-RELATED"/>
    <property type="match status" value="1"/>
</dbReference>
<dbReference type="PANTHER" id="PTHR33074:SF108">
    <property type="entry name" value="OS02G0492500 PROTEIN"/>
    <property type="match status" value="1"/>
</dbReference>
<evidence type="ECO:0000313" key="3">
    <source>
        <dbReference type="Proteomes" id="UP001341281"/>
    </source>
</evidence>
<feature type="domain" description="DUF1618" evidence="1">
    <location>
        <begin position="231"/>
        <end position="383"/>
    </location>
</feature>
<reference evidence="2 3" key="1">
    <citation type="submission" date="2024-02" db="EMBL/GenBank/DDBJ databases">
        <title>High-quality chromosome-scale genome assembly of Pensacola bahiagrass (Paspalum notatum Flugge var. saurae).</title>
        <authorList>
            <person name="Vega J.M."/>
            <person name="Podio M."/>
            <person name="Orjuela J."/>
            <person name="Siena L.A."/>
            <person name="Pessino S.C."/>
            <person name="Combes M.C."/>
            <person name="Mariac C."/>
            <person name="Albertini E."/>
            <person name="Pupilli F."/>
            <person name="Ortiz J.P.A."/>
            <person name="Leblanc O."/>
        </authorList>
    </citation>
    <scope>NUCLEOTIDE SEQUENCE [LARGE SCALE GENOMIC DNA]</scope>
    <source>
        <strain evidence="2">R1</strain>
        <tissue evidence="2">Leaf</tissue>
    </source>
</reference>
<organism evidence="2 3">
    <name type="scientific">Paspalum notatum var. saurae</name>
    <dbReference type="NCBI Taxonomy" id="547442"/>
    <lineage>
        <taxon>Eukaryota</taxon>
        <taxon>Viridiplantae</taxon>
        <taxon>Streptophyta</taxon>
        <taxon>Embryophyta</taxon>
        <taxon>Tracheophyta</taxon>
        <taxon>Spermatophyta</taxon>
        <taxon>Magnoliopsida</taxon>
        <taxon>Liliopsida</taxon>
        <taxon>Poales</taxon>
        <taxon>Poaceae</taxon>
        <taxon>PACMAD clade</taxon>
        <taxon>Panicoideae</taxon>
        <taxon>Andropogonodae</taxon>
        <taxon>Paspaleae</taxon>
        <taxon>Paspalinae</taxon>
        <taxon>Paspalum</taxon>
    </lineage>
</organism>
<dbReference type="Pfam" id="PF07762">
    <property type="entry name" value="DUF1618"/>
    <property type="match status" value="1"/>
</dbReference>
<gene>
    <name evidence="2" type="ORF">U9M48_041526</name>
</gene>
<evidence type="ECO:0000313" key="2">
    <source>
        <dbReference type="EMBL" id="WVZ95810.1"/>
    </source>
</evidence>
<dbReference type="AlphaFoldDB" id="A0AAQ3UT04"/>
<name>A0AAQ3UT04_PASNO</name>
<accession>A0AAQ3UT04</accession>
<dbReference type="InterPro" id="IPR011676">
    <property type="entry name" value="DUF1618"/>
</dbReference>
<proteinExistence type="predicted"/>
<protein>
    <recommendedName>
        <fullName evidence="1">DUF1618 domain-containing protein</fullName>
    </recommendedName>
</protein>
<dbReference type="EMBL" id="CP144754">
    <property type="protein sequence ID" value="WVZ95810.1"/>
    <property type="molecule type" value="Genomic_DNA"/>
</dbReference>